<dbReference type="STRING" id="599839.J4GHS1"/>
<keyword evidence="2" id="KW-0812">Transmembrane</keyword>
<feature type="compositionally biased region" description="Basic and acidic residues" evidence="1">
    <location>
        <begin position="249"/>
        <end position="283"/>
    </location>
</feature>
<dbReference type="RefSeq" id="XP_012177723.1">
    <property type="nucleotide sequence ID" value="XM_012322333.1"/>
</dbReference>
<accession>J4GHS1</accession>
<organism evidence="3 4">
    <name type="scientific">Fibroporia radiculosa</name>
    <dbReference type="NCBI Taxonomy" id="599839"/>
    <lineage>
        <taxon>Eukaryota</taxon>
        <taxon>Fungi</taxon>
        <taxon>Dikarya</taxon>
        <taxon>Basidiomycota</taxon>
        <taxon>Agaricomycotina</taxon>
        <taxon>Agaricomycetes</taxon>
        <taxon>Polyporales</taxon>
        <taxon>Fibroporiaceae</taxon>
        <taxon>Fibroporia</taxon>
    </lineage>
</organism>
<evidence type="ECO:0000256" key="2">
    <source>
        <dbReference type="SAM" id="Phobius"/>
    </source>
</evidence>
<feature type="transmembrane region" description="Helical" evidence="2">
    <location>
        <begin position="45"/>
        <end position="68"/>
    </location>
</feature>
<feature type="transmembrane region" description="Helical" evidence="2">
    <location>
        <begin position="80"/>
        <end position="101"/>
    </location>
</feature>
<protein>
    <recommendedName>
        <fullName evidence="5">MARVEL domain-containing protein</fullName>
    </recommendedName>
</protein>
<dbReference type="AlphaFoldDB" id="J4GHS1"/>
<feature type="transmembrane region" description="Helical" evidence="2">
    <location>
        <begin position="132"/>
        <end position="154"/>
    </location>
</feature>
<reference evidence="3 4" key="1">
    <citation type="journal article" date="2012" name="Appl. Environ. Microbiol.">
        <title>Short-read sequencing for genomic analysis of the brown rot fungus Fibroporia radiculosa.</title>
        <authorList>
            <person name="Tang J.D."/>
            <person name="Perkins A.D."/>
            <person name="Sonstegard T.S."/>
            <person name="Schroeder S.G."/>
            <person name="Burgess S.C."/>
            <person name="Diehl S.V."/>
        </authorList>
    </citation>
    <scope>NUCLEOTIDE SEQUENCE [LARGE SCALE GENOMIC DNA]</scope>
    <source>
        <strain evidence="3 4">TFFH 294</strain>
    </source>
</reference>
<dbReference type="EMBL" id="HE796884">
    <property type="protein sequence ID" value="CCL98440.1"/>
    <property type="molecule type" value="Genomic_DNA"/>
</dbReference>
<feature type="transmembrane region" description="Helical" evidence="2">
    <location>
        <begin position="12"/>
        <end position="33"/>
    </location>
</feature>
<sequence>MNAATYFTTYRFFVFVFSIICSIVMGSVAAWNLTIAMDIDALPAIHVDAVLIAIGVASLLFVLSMLVIDFLRKETVTRQVWFECLWVGLFALLSLAAAGAVTTTLSSMECVTFDKAGVITLGPCVSVDLTIAFAWAGAINLILYMCILVVITILHQRLDPLIWKTNTRDCSWFSVKSALGSEPSSPKQAAPKSLNVRRPMQTEFSKRLVARRERDLEKQGPMESVPTPASTVPATLQVPPKTAPILRPSLDRLRPSLDHARPSLDHPRPSIDRARPSLDHARPSMDNPVPERPPWTPRKLQLSAVPASSVQAATSDVPPSLGAAVPSTSLPSVSQSKSIRKPRILRLHRPPSLDLSQIINNR</sequence>
<evidence type="ECO:0008006" key="5">
    <source>
        <dbReference type="Google" id="ProtNLM"/>
    </source>
</evidence>
<dbReference type="HOGENOM" id="CLU_937011_0_0_1"/>
<proteinExistence type="predicted"/>
<keyword evidence="2" id="KW-0472">Membrane</keyword>
<keyword evidence="4" id="KW-1185">Reference proteome</keyword>
<dbReference type="InParanoid" id="J4GHS1"/>
<gene>
    <name evidence="3" type="ORF">FIBRA_00437</name>
</gene>
<keyword evidence="2" id="KW-1133">Transmembrane helix</keyword>
<dbReference type="Proteomes" id="UP000006352">
    <property type="component" value="Unassembled WGS sequence"/>
</dbReference>
<evidence type="ECO:0000313" key="4">
    <source>
        <dbReference type="Proteomes" id="UP000006352"/>
    </source>
</evidence>
<feature type="region of interest" description="Disordered" evidence="1">
    <location>
        <begin position="213"/>
        <end position="343"/>
    </location>
</feature>
<feature type="compositionally biased region" description="Polar residues" evidence="1">
    <location>
        <begin position="326"/>
        <end position="337"/>
    </location>
</feature>
<name>J4GHS1_9APHY</name>
<evidence type="ECO:0000313" key="3">
    <source>
        <dbReference type="EMBL" id="CCL98440.1"/>
    </source>
</evidence>
<dbReference type="GeneID" id="24093351"/>
<evidence type="ECO:0000256" key="1">
    <source>
        <dbReference type="SAM" id="MobiDB-lite"/>
    </source>
</evidence>
<dbReference type="OrthoDB" id="3269357at2759"/>